<dbReference type="Proteomes" id="UP000663760">
    <property type="component" value="Chromosome 1"/>
</dbReference>
<evidence type="ECO:0000313" key="2">
    <source>
        <dbReference type="Proteomes" id="UP000663760"/>
    </source>
</evidence>
<dbReference type="EMBL" id="LR746264">
    <property type="protein sequence ID" value="CAA7387799.1"/>
    <property type="molecule type" value="Genomic_DNA"/>
</dbReference>
<dbReference type="AlphaFoldDB" id="A0A7I8JVU0"/>
<keyword evidence="2" id="KW-1185">Reference proteome</keyword>
<organism evidence="1 2">
    <name type="scientific">Spirodela intermedia</name>
    <name type="common">Intermediate duckweed</name>
    <dbReference type="NCBI Taxonomy" id="51605"/>
    <lineage>
        <taxon>Eukaryota</taxon>
        <taxon>Viridiplantae</taxon>
        <taxon>Streptophyta</taxon>
        <taxon>Embryophyta</taxon>
        <taxon>Tracheophyta</taxon>
        <taxon>Spermatophyta</taxon>
        <taxon>Magnoliopsida</taxon>
        <taxon>Liliopsida</taxon>
        <taxon>Araceae</taxon>
        <taxon>Lemnoideae</taxon>
        <taxon>Spirodela</taxon>
    </lineage>
</organism>
<name>A0A7I8JVU0_SPIIN</name>
<reference evidence="1" key="1">
    <citation type="submission" date="2020-02" db="EMBL/GenBank/DDBJ databases">
        <authorList>
            <person name="Scholz U."/>
            <person name="Mascher M."/>
            <person name="Fiebig A."/>
        </authorList>
    </citation>
    <scope>NUCLEOTIDE SEQUENCE</scope>
</reference>
<accession>A0A7I8JVU0</accession>
<sequence length="33" mass="3984">MEGFLREEMEGKWEIAETGFHNDRGFKRSHFLV</sequence>
<gene>
    <name evidence="1" type="ORF">SI8410_01000159</name>
</gene>
<evidence type="ECO:0000313" key="1">
    <source>
        <dbReference type="EMBL" id="CAA7387799.1"/>
    </source>
</evidence>
<proteinExistence type="predicted"/>
<protein>
    <submittedName>
        <fullName evidence="1">Uncharacterized protein</fullName>
    </submittedName>
</protein>